<comment type="subcellular location">
    <subcellularLocation>
        <location evidence="1">Cell membrane</location>
        <topology evidence="1">Multi-pass membrane protein</topology>
    </subcellularLocation>
</comment>
<evidence type="ECO:0000256" key="2">
    <source>
        <dbReference type="ARBA" id="ARBA00022692"/>
    </source>
</evidence>
<dbReference type="PANTHER" id="PTHR23526:SF1">
    <property type="entry name" value="MAJOR FACILITATOR SUPERFAMILY MFS_1"/>
    <property type="match status" value="1"/>
</dbReference>
<dbReference type="InterPro" id="IPR011701">
    <property type="entry name" value="MFS"/>
</dbReference>
<evidence type="ECO:0000259" key="6">
    <source>
        <dbReference type="PROSITE" id="PS50850"/>
    </source>
</evidence>
<dbReference type="AlphaFoldDB" id="A0A6J4HPN2"/>
<reference evidence="7" key="1">
    <citation type="submission" date="2020-02" db="EMBL/GenBank/DDBJ databases">
        <authorList>
            <person name="Meier V. D."/>
        </authorList>
    </citation>
    <scope>NUCLEOTIDE SEQUENCE</scope>
    <source>
        <strain evidence="7">AVDCRST_MAG26</strain>
    </source>
</reference>
<feature type="transmembrane region" description="Helical" evidence="5">
    <location>
        <begin position="98"/>
        <end position="120"/>
    </location>
</feature>
<proteinExistence type="predicted"/>
<feature type="transmembrane region" description="Helical" evidence="5">
    <location>
        <begin position="314"/>
        <end position="333"/>
    </location>
</feature>
<feature type="transmembrane region" description="Helical" evidence="5">
    <location>
        <begin position="401"/>
        <end position="423"/>
    </location>
</feature>
<name>A0A6J4HPN2_9CHLR</name>
<feature type="transmembrane region" description="Helical" evidence="5">
    <location>
        <begin position="126"/>
        <end position="146"/>
    </location>
</feature>
<evidence type="ECO:0000256" key="1">
    <source>
        <dbReference type="ARBA" id="ARBA00004651"/>
    </source>
</evidence>
<dbReference type="InterPro" id="IPR036259">
    <property type="entry name" value="MFS_trans_sf"/>
</dbReference>
<evidence type="ECO:0000256" key="5">
    <source>
        <dbReference type="SAM" id="Phobius"/>
    </source>
</evidence>
<dbReference type="Gene3D" id="1.20.1250.20">
    <property type="entry name" value="MFS general substrate transporter like domains"/>
    <property type="match status" value="2"/>
</dbReference>
<keyword evidence="2 5" id="KW-0812">Transmembrane</keyword>
<dbReference type="InterPro" id="IPR052528">
    <property type="entry name" value="Sugar_transport-like"/>
</dbReference>
<feature type="transmembrane region" description="Helical" evidence="5">
    <location>
        <begin position="37"/>
        <end position="57"/>
    </location>
</feature>
<evidence type="ECO:0000256" key="3">
    <source>
        <dbReference type="ARBA" id="ARBA00022989"/>
    </source>
</evidence>
<dbReference type="InterPro" id="IPR020846">
    <property type="entry name" value="MFS_dom"/>
</dbReference>
<feature type="transmembrane region" description="Helical" evidence="5">
    <location>
        <begin position="63"/>
        <end position="86"/>
    </location>
</feature>
<evidence type="ECO:0000256" key="4">
    <source>
        <dbReference type="ARBA" id="ARBA00023136"/>
    </source>
</evidence>
<feature type="transmembrane region" description="Helical" evidence="5">
    <location>
        <begin position="374"/>
        <end position="395"/>
    </location>
</feature>
<keyword evidence="3 5" id="KW-1133">Transmembrane helix</keyword>
<dbReference type="Pfam" id="PF07690">
    <property type="entry name" value="MFS_1"/>
    <property type="match status" value="1"/>
</dbReference>
<dbReference type="PROSITE" id="PS50850">
    <property type="entry name" value="MFS"/>
    <property type="match status" value="1"/>
</dbReference>
<feature type="transmembrane region" description="Helical" evidence="5">
    <location>
        <begin position="197"/>
        <end position="219"/>
    </location>
</feature>
<sequence>MSEIESETRAAGAQKLKTGETMPAHWRWNFVANFLDISFFSLALAFASLTTIVPLFIRELGGSTLLVGLAPALVQLGWVLPPLFVAPYIGRLRRKLPYVLRMTLGERIPWVILALLTLWLGRERPGLVLGLSVILLATFGLSGGLAMPAWMDMVASTIPLRMRGKLFGWSGALGGFLGIGGGLLAERFLKHYPFPGNFVICFAAAAICMALSYAALFAIREPEPEHSVSTLTTREYMRRLPALLRGDRDFSAFLLARVMGLLGGMAVAFVTIYAAEQRGLPASLAGRYTAWMLGSQVITTPIWGALGDRHGHKGALQFGMLCAALAPALALMVGTPIGFYAIFTLLGASGAILGTTTLNMVLEFAVPEERVTYIGLHGTLVAPATLIAPLAGGWLTEYVGFGALFVVAALFSTLGLAILTFLVRDPRHRQLTQSVDPAS</sequence>
<keyword evidence="4 5" id="KW-0472">Membrane</keyword>
<evidence type="ECO:0000313" key="7">
    <source>
        <dbReference type="EMBL" id="CAA9229815.1"/>
    </source>
</evidence>
<feature type="domain" description="Major facilitator superfamily (MFS) profile" evidence="6">
    <location>
        <begin position="249"/>
        <end position="439"/>
    </location>
</feature>
<accession>A0A6J4HPN2</accession>
<dbReference type="PANTHER" id="PTHR23526">
    <property type="entry name" value="INTEGRAL MEMBRANE TRANSPORT PROTEIN-RELATED"/>
    <property type="match status" value="1"/>
</dbReference>
<protein>
    <recommendedName>
        <fullName evidence="6">Major facilitator superfamily (MFS) profile domain-containing protein</fullName>
    </recommendedName>
</protein>
<feature type="transmembrane region" description="Helical" evidence="5">
    <location>
        <begin position="166"/>
        <end position="185"/>
    </location>
</feature>
<feature type="transmembrane region" description="Helical" evidence="5">
    <location>
        <begin position="254"/>
        <end position="276"/>
    </location>
</feature>
<feature type="transmembrane region" description="Helical" evidence="5">
    <location>
        <begin position="288"/>
        <end position="307"/>
    </location>
</feature>
<dbReference type="SUPFAM" id="SSF103473">
    <property type="entry name" value="MFS general substrate transporter"/>
    <property type="match status" value="1"/>
</dbReference>
<dbReference type="EMBL" id="CADCTK010000209">
    <property type="protein sequence ID" value="CAA9229815.1"/>
    <property type="molecule type" value="Genomic_DNA"/>
</dbReference>
<organism evidence="7">
    <name type="scientific">uncultured Chloroflexia bacterium</name>
    <dbReference type="NCBI Taxonomy" id="1672391"/>
    <lineage>
        <taxon>Bacteria</taxon>
        <taxon>Bacillati</taxon>
        <taxon>Chloroflexota</taxon>
        <taxon>Chloroflexia</taxon>
        <taxon>environmental samples</taxon>
    </lineage>
</organism>
<dbReference type="GO" id="GO:0005886">
    <property type="term" value="C:plasma membrane"/>
    <property type="evidence" value="ECO:0007669"/>
    <property type="project" value="UniProtKB-SubCell"/>
</dbReference>
<dbReference type="GO" id="GO:0022857">
    <property type="term" value="F:transmembrane transporter activity"/>
    <property type="evidence" value="ECO:0007669"/>
    <property type="project" value="InterPro"/>
</dbReference>
<feature type="transmembrane region" description="Helical" evidence="5">
    <location>
        <begin position="339"/>
        <end position="362"/>
    </location>
</feature>
<gene>
    <name evidence="7" type="ORF">AVDCRST_MAG26-910</name>
</gene>